<name>A0A0A2XIR3_9PAST</name>
<evidence type="ECO:0000313" key="3">
    <source>
        <dbReference type="Proteomes" id="UP000030418"/>
    </source>
</evidence>
<dbReference type="AlphaFoldDB" id="A0A0A2XIR3"/>
<gene>
    <name evidence="2" type="ORF">P375_09610</name>
</gene>
<protein>
    <submittedName>
        <fullName evidence="2">Cytochrome bd biosynthesis protein</fullName>
    </submittedName>
</protein>
<dbReference type="RefSeq" id="WP_039136392.1">
    <property type="nucleotide sequence ID" value="NZ_JPXY01000046.1"/>
</dbReference>
<keyword evidence="3" id="KW-1185">Reference proteome</keyword>
<evidence type="ECO:0000256" key="1">
    <source>
        <dbReference type="SAM" id="Phobius"/>
    </source>
</evidence>
<keyword evidence="1" id="KW-0812">Transmembrane</keyword>
<organism evidence="2 3">
    <name type="scientific">Gallibacterium genomosp. 2</name>
    <dbReference type="NCBI Taxonomy" id="155517"/>
    <lineage>
        <taxon>Bacteria</taxon>
        <taxon>Pseudomonadati</taxon>
        <taxon>Pseudomonadota</taxon>
        <taxon>Gammaproteobacteria</taxon>
        <taxon>Pasteurellales</taxon>
        <taxon>Pasteurellaceae</taxon>
        <taxon>Gallibacterium</taxon>
    </lineage>
</organism>
<dbReference type="Pfam" id="PF09600">
    <property type="entry name" value="Cyd_oper_YbgE"/>
    <property type="match status" value="1"/>
</dbReference>
<keyword evidence="1" id="KW-0472">Membrane</keyword>
<proteinExistence type="predicted"/>
<feature type="transmembrane region" description="Helical" evidence="1">
    <location>
        <begin position="12"/>
        <end position="32"/>
    </location>
</feature>
<feature type="transmembrane region" description="Helical" evidence="1">
    <location>
        <begin position="74"/>
        <end position="94"/>
    </location>
</feature>
<accession>A0A0A2XIR3</accession>
<evidence type="ECO:0000313" key="2">
    <source>
        <dbReference type="EMBL" id="KGQ30545.1"/>
    </source>
</evidence>
<feature type="transmembrane region" description="Helical" evidence="1">
    <location>
        <begin position="44"/>
        <end position="62"/>
    </location>
</feature>
<sequence>MIQTLYQLTNKGSFRALSFVLAFILTATIFLYTERFALDYGGISPIYTLIIFWSVATLWIHGFGLEIYKTIWKLLFLPIFSYIVAIIALIFIYFM</sequence>
<dbReference type="EMBL" id="JPXY01000046">
    <property type="protein sequence ID" value="KGQ30545.1"/>
    <property type="molecule type" value="Genomic_DNA"/>
</dbReference>
<comment type="caution">
    <text evidence="2">The sequence shown here is derived from an EMBL/GenBank/DDBJ whole genome shotgun (WGS) entry which is preliminary data.</text>
</comment>
<dbReference type="NCBIfam" id="TIGR02112">
    <property type="entry name" value="cyd_oper_ybgE"/>
    <property type="match status" value="1"/>
</dbReference>
<keyword evidence="1" id="KW-1133">Transmembrane helix</keyword>
<dbReference type="InterPro" id="IPR011846">
    <property type="entry name" value="Cyd_oper_YbgE"/>
</dbReference>
<reference evidence="2 3" key="1">
    <citation type="submission" date="2014-08" db="EMBL/GenBank/DDBJ databases">
        <title>Chaperone-usher fimbriae in a diverse selection of Gallibacterium genomes.</title>
        <authorList>
            <person name="Kudirkiene E."/>
            <person name="Bager R.J."/>
            <person name="Johnson T.J."/>
            <person name="Bojesen A.M."/>
        </authorList>
    </citation>
    <scope>NUCLEOTIDE SEQUENCE [LARGE SCALE GENOMIC DNA]</scope>
    <source>
        <strain evidence="2 3">CCM5976</strain>
    </source>
</reference>
<dbReference type="Proteomes" id="UP000030418">
    <property type="component" value="Unassembled WGS sequence"/>
</dbReference>